<keyword evidence="5 13" id="KW-1003">Cell membrane</keyword>
<comment type="similarity">
    <text evidence="2 13">Belongs to the OXA1/ALB3/YidC family. Type 1 subfamily.</text>
</comment>
<dbReference type="InterPro" id="IPR019998">
    <property type="entry name" value="Membr_insert_YidC"/>
</dbReference>
<evidence type="ECO:0000256" key="5">
    <source>
        <dbReference type="ARBA" id="ARBA00022475"/>
    </source>
</evidence>
<keyword evidence="9 13" id="KW-0472">Membrane</keyword>
<dbReference type="OrthoDB" id="9780552at2"/>
<evidence type="ECO:0000256" key="13">
    <source>
        <dbReference type="HAMAP-Rule" id="MF_01810"/>
    </source>
</evidence>
<evidence type="ECO:0000256" key="1">
    <source>
        <dbReference type="ARBA" id="ARBA00004429"/>
    </source>
</evidence>
<gene>
    <name evidence="13 16" type="primary">yidC</name>
    <name evidence="16" type="ORF">TsocGM_22865</name>
</gene>
<dbReference type="GO" id="GO:0032977">
    <property type="term" value="F:membrane insertase activity"/>
    <property type="evidence" value="ECO:0007669"/>
    <property type="project" value="InterPro"/>
</dbReference>
<evidence type="ECO:0000313" key="16">
    <source>
        <dbReference type="EMBL" id="RUL83085.1"/>
    </source>
</evidence>
<evidence type="ECO:0000256" key="10">
    <source>
        <dbReference type="ARBA" id="ARBA00023186"/>
    </source>
</evidence>
<accession>A0A432MDR9</accession>
<dbReference type="GO" id="GO:0051205">
    <property type="term" value="P:protein insertion into membrane"/>
    <property type="evidence" value="ECO:0007669"/>
    <property type="project" value="TreeGrafter"/>
</dbReference>
<evidence type="ECO:0000256" key="4">
    <source>
        <dbReference type="ARBA" id="ARBA00022448"/>
    </source>
</evidence>
<evidence type="ECO:0000256" key="3">
    <source>
        <dbReference type="ARBA" id="ARBA00015325"/>
    </source>
</evidence>
<evidence type="ECO:0000256" key="6">
    <source>
        <dbReference type="ARBA" id="ARBA00022692"/>
    </source>
</evidence>
<dbReference type="GO" id="GO:0005886">
    <property type="term" value="C:plasma membrane"/>
    <property type="evidence" value="ECO:0007669"/>
    <property type="project" value="UniProtKB-SubCell"/>
</dbReference>
<keyword evidence="8 13" id="KW-1133">Transmembrane helix</keyword>
<feature type="compositionally biased region" description="Basic residues" evidence="14">
    <location>
        <begin position="876"/>
        <end position="888"/>
    </location>
</feature>
<feature type="region of interest" description="Disordered" evidence="14">
    <location>
        <begin position="43"/>
        <end position="101"/>
    </location>
</feature>
<dbReference type="Proteomes" id="UP000280296">
    <property type="component" value="Unassembled WGS sequence"/>
</dbReference>
<evidence type="ECO:0000256" key="2">
    <source>
        <dbReference type="ARBA" id="ARBA00010527"/>
    </source>
</evidence>
<feature type="transmembrane region" description="Helical" evidence="13">
    <location>
        <begin position="666"/>
        <end position="686"/>
    </location>
</feature>
<comment type="function">
    <text evidence="13">Required for the insertion and/or proper folding and/or complex formation of integral membrane proteins into the membrane. Involved in integration of membrane proteins that insert both dependently and independently of the Sec translocase complex, as well as at least some lipoproteins. Aids folding of multispanning membrane proteins.</text>
</comment>
<feature type="transmembrane region" description="Helical" evidence="13">
    <location>
        <begin position="589"/>
        <end position="609"/>
    </location>
</feature>
<feature type="transmembrane region" description="Helical" evidence="13">
    <location>
        <begin position="718"/>
        <end position="738"/>
    </location>
</feature>
<keyword evidence="17" id="KW-1185">Reference proteome</keyword>
<sequence>MSTEPPPSQDPKRLMLFMILSLALITGTNLLLSRFGLLPEPEAPQEERILQADADADGEEAGTDDGAPGTGPADAPLDGEDAPVLASGTDAGDAVAAPPAEPDAERVNPALLVLGGSAAGQGEDGYHLEVVADQHGASISRITSTQYNAEYEDNKPRRRPLTLVSLPPHLATIDDPESYRLRLLLGLQEADAMPKQGERLVVVADVLGVLHVRIFDDEGRRVVDADERQFAAKPTQLARLKLLVATQRGAESLSKTIEDRIVSQAITLVAPEHRPLAIQVVDEDEDGRLMPVSNLESRLWQVLVDGVPFDELGEEEKARARPVAIVRDEQGTEVAQELRFRTTLREPSDLPPVTITKTFRLRKGADAVEVLLDFALPEGADQDRSVIYRIDGPSGLPIEGEWYTHTFRNVYFGKGEGKDAEVYTYSSYDVASDPDGPDYVNNARPTAFAGQENQYFATFLKPANPSVQVAEASMTVVDADSRELKKADVSVDLVSKPIELAPGDHVAHAYTLFAGPKTDAALGPYDAEGLAIYRQVGRIPVIGFLFDALWAIVDPIVALLSVYVIGPLLENIYAMTVAISGWFGGTRGSYGIAIILLTIVVRMALFPLSRKQAASAKKMQDLQPQMAELRKKYPTEGVDPQKRQENQQKIAQETFALYRKHGVNPLGGCLPVFVQIPIFMTLWRVLNVSVSLRQAQFLWIDNLAAPDMLVRFPFEIPLLGPYFNLLPLGVIALFFLQMKLFTPPATTPEQEAQQRIMKFMMIFMMLMFYRVPAGLALYFITSSIWSIGERLLLPKLSKSPAPGAGPGGTGDDGPDGKGPSSGGGAPRGGWLSRKLDELMKEAAKETTYRREELERRRRELETGASSAPSDRDRDRSRPKRKTKPGKRR</sequence>
<organism evidence="16 17">
    <name type="scientific">Tautonia sociabilis</name>
    <dbReference type="NCBI Taxonomy" id="2080755"/>
    <lineage>
        <taxon>Bacteria</taxon>
        <taxon>Pseudomonadati</taxon>
        <taxon>Planctomycetota</taxon>
        <taxon>Planctomycetia</taxon>
        <taxon>Isosphaerales</taxon>
        <taxon>Isosphaeraceae</taxon>
        <taxon>Tautonia</taxon>
    </lineage>
</organism>
<feature type="transmembrane region" description="Helical" evidence="13">
    <location>
        <begin position="759"/>
        <end position="780"/>
    </location>
</feature>
<keyword evidence="4 13" id="KW-0813">Transport</keyword>
<evidence type="ECO:0000256" key="8">
    <source>
        <dbReference type="ARBA" id="ARBA00022989"/>
    </source>
</evidence>
<dbReference type="InterPro" id="IPR047196">
    <property type="entry name" value="YidC_ALB_C"/>
</dbReference>
<evidence type="ECO:0000256" key="9">
    <source>
        <dbReference type="ARBA" id="ARBA00023136"/>
    </source>
</evidence>
<dbReference type="CDD" id="cd20070">
    <property type="entry name" value="5TM_YidC_Alb3"/>
    <property type="match status" value="1"/>
</dbReference>
<protein>
    <recommendedName>
        <fullName evidence="3 13">Membrane protein insertase YidC</fullName>
    </recommendedName>
    <alternativeName>
        <fullName evidence="12 13">Foldase YidC</fullName>
    </alternativeName>
    <alternativeName>
        <fullName evidence="11 13">Membrane integrase YidC</fullName>
    </alternativeName>
    <alternativeName>
        <fullName evidence="13">Membrane protein YidC</fullName>
    </alternativeName>
</protein>
<evidence type="ECO:0000256" key="12">
    <source>
        <dbReference type="ARBA" id="ARBA00033342"/>
    </source>
</evidence>
<comment type="subcellular location">
    <subcellularLocation>
        <location evidence="1">Cell inner membrane</location>
        <topology evidence="1">Multi-pass membrane protein</topology>
    </subcellularLocation>
    <subcellularLocation>
        <location evidence="13">Cell membrane</location>
        <topology evidence="13">Multi-pass membrane protein</topology>
    </subcellularLocation>
</comment>
<dbReference type="InterPro" id="IPR038221">
    <property type="entry name" value="YidC_periplasmic_sf"/>
</dbReference>
<feature type="compositionally biased region" description="Acidic residues" evidence="14">
    <location>
        <begin position="54"/>
        <end position="63"/>
    </location>
</feature>
<keyword evidence="6 13" id="KW-0812">Transmembrane</keyword>
<evidence type="ECO:0000256" key="14">
    <source>
        <dbReference type="SAM" id="MobiDB-lite"/>
    </source>
</evidence>
<dbReference type="NCBIfam" id="TIGR03592">
    <property type="entry name" value="yidC_oxa1_cterm"/>
    <property type="match status" value="1"/>
</dbReference>
<keyword evidence="7 13" id="KW-0653">Protein transport</keyword>
<dbReference type="EMBL" id="RYZH01000065">
    <property type="protein sequence ID" value="RUL83085.1"/>
    <property type="molecule type" value="Genomic_DNA"/>
</dbReference>
<feature type="compositionally biased region" description="Basic and acidic residues" evidence="14">
    <location>
        <begin position="833"/>
        <end position="861"/>
    </location>
</feature>
<evidence type="ECO:0000259" key="15">
    <source>
        <dbReference type="Pfam" id="PF02096"/>
    </source>
</evidence>
<evidence type="ECO:0000256" key="7">
    <source>
        <dbReference type="ARBA" id="ARBA00022927"/>
    </source>
</evidence>
<dbReference type="PANTHER" id="PTHR12428">
    <property type="entry name" value="OXA1"/>
    <property type="match status" value="1"/>
</dbReference>
<dbReference type="InterPro" id="IPR028055">
    <property type="entry name" value="YidC/Oxa/ALB_C"/>
</dbReference>
<dbReference type="PANTHER" id="PTHR12428:SF65">
    <property type="entry name" value="CYTOCHROME C OXIDASE ASSEMBLY PROTEIN COX18, MITOCHONDRIAL"/>
    <property type="match status" value="1"/>
</dbReference>
<dbReference type="HAMAP" id="MF_01810">
    <property type="entry name" value="YidC_type1"/>
    <property type="match status" value="1"/>
</dbReference>
<feature type="transmembrane region" description="Helical" evidence="13">
    <location>
        <begin position="544"/>
        <end position="569"/>
    </location>
</feature>
<evidence type="ECO:0000313" key="17">
    <source>
        <dbReference type="Proteomes" id="UP000280296"/>
    </source>
</evidence>
<feature type="region of interest" description="Disordered" evidence="14">
    <location>
        <begin position="798"/>
        <end position="888"/>
    </location>
</feature>
<dbReference type="AlphaFoldDB" id="A0A432MDR9"/>
<feature type="transmembrane region" description="Helical" evidence="13">
    <location>
        <begin position="14"/>
        <end position="32"/>
    </location>
</feature>
<proteinExistence type="inferred from homology"/>
<dbReference type="Gene3D" id="2.70.98.90">
    <property type="match status" value="1"/>
</dbReference>
<comment type="caution">
    <text evidence="16">The sequence shown here is derived from an EMBL/GenBank/DDBJ whole genome shotgun (WGS) entry which is preliminary data.</text>
</comment>
<dbReference type="Pfam" id="PF02096">
    <property type="entry name" value="60KD_IMP"/>
    <property type="match status" value="1"/>
</dbReference>
<feature type="domain" description="Membrane insertase YidC/Oxa/ALB C-terminal" evidence="15">
    <location>
        <begin position="590"/>
        <end position="792"/>
    </location>
</feature>
<dbReference type="InterPro" id="IPR001708">
    <property type="entry name" value="YidC/ALB3/OXA1/COX18"/>
</dbReference>
<reference evidence="16 17" key="1">
    <citation type="submission" date="2018-12" db="EMBL/GenBank/DDBJ databases">
        <authorList>
            <person name="Toschakov S.V."/>
        </authorList>
    </citation>
    <scope>NUCLEOTIDE SEQUENCE [LARGE SCALE GENOMIC DNA]</scope>
    <source>
        <strain evidence="16 17">GM2012</strain>
    </source>
</reference>
<reference evidence="16 17" key="2">
    <citation type="submission" date="2019-01" db="EMBL/GenBank/DDBJ databases">
        <title>Tautonia sociabilis, a novel thermotolerant planctomycete of Isosphaeraceae family, isolated from a 4000 m deep subterranean habitat.</title>
        <authorList>
            <person name="Kovaleva O.L."/>
            <person name="Elcheninov A.G."/>
            <person name="Van Heerden E."/>
            <person name="Toshchakov S.V."/>
            <person name="Novikov A."/>
            <person name="Bonch-Osmolovskaya E.A."/>
            <person name="Kublanov I.V."/>
        </authorList>
    </citation>
    <scope>NUCLEOTIDE SEQUENCE [LARGE SCALE GENOMIC DNA]</scope>
    <source>
        <strain evidence="16 17">GM2012</strain>
    </source>
</reference>
<name>A0A432MDR9_9BACT</name>
<keyword evidence="10 13" id="KW-0143">Chaperone</keyword>
<dbReference type="GO" id="GO:0015031">
    <property type="term" value="P:protein transport"/>
    <property type="evidence" value="ECO:0007669"/>
    <property type="project" value="UniProtKB-KW"/>
</dbReference>
<evidence type="ECO:0000256" key="11">
    <source>
        <dbReference type="ARBA" id="ARBA00033245"/>
    </source>
</evidence>
<comment type="subunit">
    <text evidence="13">Interacts with the Sec translocase complex via SecD. Specifically interacts with transmembrane segments of nascent integral membrane proteins during membrane integration.</text>
</comment>
<dbReference type="RefSeq" id="WP_126727778.1">
    <property type="nucleotide sequence ID" value="NZ_RYZH01000065.1"/>
</dbReference>